<feature type="region of interest" description="Disordered" evidence="1">
    <location>
        <begin position="208"/>
        <end position="232"/>
    </location>
</feature>
<protein>
    <submittedName>
        <fullName evidence="2">Uncharacterized protein</fullName>
    </submittedName>
</protein>
<evidence type="ECO:0000313" key="3">
    <source>
        <dbReference type="Proteomes" id="UP000002899"/>
    </source>
</evidence>
<dbReference type="AlphaFoldDB" id="A0A0K3AMQ0"/>
<sequence>MCINRIGSPIFHDGIFYSLNNSLDNPVDKYTPNLRLQSFKCTDRRNLWYTKKDVRPLTHILNKLALSNNLWAQNNRSWEYHQSNIYCTPSNYILLYYLSIFEHLVRISSYDLRKNISKAKLQQMDMSQVYMNMFLCLDCFRKTRDPNFMRLAYEGLSKGLNPDNCVKIRDSVVKEYWRFYELLLHKIHQYNSDNYFSRLFSDWETQNSPTDTASSDKNSTIGEDSTIEDRSVDSIKKGKCRRPTHSYLDFSQCSNFVTTKNRNM</sequence>
<reference evidence="2 3" key="3">
    <citation type="journal article" date="2016" name="Sci. Rep.">
        <title>Genome-wide diversity and gene expression profiling of Babesia microti isolates identify polymorphic genes that mediate host-pathogen interactions.</title>
        <authorList>
            <person name="Silva J.C."/>
            <person name="Cornillot E."/>
            <person name="McCracken C."/>
            <person name="Usmani-Brown S."/>
            <person name="Dwivedi A."/>
            <person name="Ifeonu O.O."/>
            <person name="Crabtree J."/>
            <person name="Gotia H.T."/>
            <person name="Virji A.Z."/>
            <person name="Reynes C."/>
            <person name="Colinge J."/>
            <person name="Kumar V."/>
            <person name="Lawres L."/>
            <person name="Pazzi J.E."/>
            <person name="Pablo J.V."/>
            <person name="Hung C."/>
            <person name="Brancato J."/>
            <person name="Kumari P."/>
            <person name="Orvis J."/>
            <person name="Tretina K."/>
            <person name="Chibucos M."/>
            <person name="Ott S."/>
            <person name="Sadzewicz L."/>
            <person name="Sengamalay N."/>
            <person name="Shetty A.C."/>
            <person name="Su Q."/>
            <person name="Tallon L."/>
            <person name="Fraser C.M."/>
            <person name="Frutos R."/>
            <person name="Molina D.M."/>
            <person name="Krause P.J."/>
            <person name="Ben Mamoun C."/>
        </authorList>
    </citation>
    <scope>NUCLEOTIDE SEQUENCE [LARGE SCALE GENOMIC DNA]</scope>
    <source>
        <strain evidence="2 3">RI</strain>
    </source>
</reference>
<name>A0A0K3AMQ0_BABMR</name>
<organism evidence="2 3">
    <name type="scientific">Babesia microti (strain RI)</name>
    <dbReference type="NCBI Taxonomy" id="1133968"/>
    <lineage>
        <taxon>Eukaryota</taxon>
        <taxon>Sar</taxon>
        <taxon>Alveolata</taxon>
        <taxon>Apicomplexa</taxon>
        <taxon>Aconoidasida</taxon>
        <taxon>Piroplasmida</taxon>
        <taxon>Babesiidae</taxon>
        <taxon>Babesia</taxon>
    </lineage>
</organism>
<proteinExistence type="predicted"/>
<reference evidence="2 3" key="2">
    <citation type="journal article" date="2013" name="PLoS ONE">
        <title>Whole genome mapping and re-organization of the nuclear and mitochondrial genomes of Babesia microti isolates.</title>
        <authorList>
            <person name="Cornillot E."/>
            <person name="Dassouli A."/>
            <person name="Garg A."/>
            <person name="Pachikara N."/>
            <person name="Randazzo S."/>
            <person name="Depoix D."/>
            <person name="Carcy B."/>
            <person name="Delbecq S."/>
            <person name="Frutos R."/>
            <person name="Silva J.C."/>
            <person name="Sutton R."/>
            <person name="Krause P.J."/>
            <person name="Mamoun C.B."/>
        </authorList>
    </citation>
    <scope>NUCLEOTIDE SEQUENCE [LARGE SCALE GENOMIC DNA]</scope>
    <source>
        <strain evidence="2 3">RI</strain>
    </source>
</reference>
<dbReference type="VEuPathDB" id="PiroplasmaDB:BMR1_03g01925"/>
<evidence type="ECO:0000256" key="1">
    <source>
        <dbReference type="SAM" id="MobiDB-lite"/>
    </source>
</evidence>
<reference evidence="2 3" key="1">
    <citation type="journal article" date="2012" name="Nucleic Acids Res.">
        <title>Sequencing of the smallest Apicomplexan genome from the human pathogen Babesia microti.</title>
        <authorList>
            <person name="Cornillot E."/>
            <person name="Hadj-Kaddour K."/>
            <person name="Dassouli A."/>
            <person name="Noel B."/>
            <person name="Ranwez V."/>
            <person name="Vacherie B."/>
            <person name="Augagneur Y."/>
            <person name="Bres V."/>
            <person name="Duclos A."/>
            <person name="Randazzo S."/>
            <person name="Carcy B."/>
            <person name="Debierre-Grockiego F."/>
            <person name="Delbecq S."/>
            <person name="Moubri-Menage K."/>
            <person name="Shams-Eldin H."/>
            <person name="Usmani-Brown S."/>
            <person name="Bringaud F."/>
            <person name="Wincker P."/>
            <person name="Vivares C.P."/>
            <person name="Schwarz R.T."/>
            <person name="Schetters T.P."/>
            <person name="Krause P.J."/>
            <person name="Gorenflot A."/>
            <person name="Berry V."/>
            <person name="Barbe V."/>
            <person name="Ben Mamoun C."/>
        </authorList>
    </citation>
    <scope>NUCLEOTIDE SEQUENCE [LARGE SCALE GENOMIC DNA]</scope>
    <source>
        <strain evidence="2 3">RI</strain>
    </source>
</reference>
<keyword evidence="3" id="KW-1185">Reference proteome</keyword>
<dbReference type="EMBL" id="LN871598">
    <property type="protein sequence ID" value="CTQ40984.1"/>
    <property type="molecule type" value="Genomic_DNA"/>
</dbReference>
<accession>A0A0K3AMQ0</accession>
<dbReference type="Proteomes" id="UP000002899">
    <property type="component" value="Chromosome III"/>
</dbReference>
<feature type="compositionally biased region" description="Polar residues" evidence="1">
    <location>
        <begin position="208"/>
        <end position="223"/>
    </location>
</feature>
<evidence type="ECO:0000313" key="2">
    <source>
        <dbReference type="EMBL" id="CTQ40984.1"/>
    </source>
</evidence>